<dbReference type="STRING" id="68895.RR42_m0518"/>
<dbReference type="KEGG" id="cbw:RR42_m0518"/>
<keyword evidence="1" id="KW-0446">Lipid-binding</keyword>
<dbReference type="Pfam" id="PF02645">
    <property type="entry name" value="DegV"/>
    <property type="match status" value="1"/>
</dbReference>
<dbReference type="PANTHER" id="PTHR33434:SF2">
    <property type="entry name" value="FATTY ACID-BINDING PROTEIN TM_1468"/>
    <property type="match status" value="1"/>
</dbReference>
<dbReference type="Gene3D" id="3.30.1180.10">
    <property type="match status" value="1"/>
</dbReference>
<keyword evidence="3" id="KW-1185">Reference proteome</keyword>
<dbReference type="Gene3D" id="3.40.50.10170">
    <property type="match status" value="1"/>
</dbReference>
<accession>A0A0C4YBG6</accession>
<dbReference type="EMBL" id="CP010536">
    <property type="protein sequence ID" value="AJG17931.1"/>
    <property type="molecule type" value="Genomic_DNA"/>
</dbReference>
<evidence type="ECO:0000313" key="3">
    <source>
        <dbReference type="Proteomes" id="UP000031843"/>
    </source>
</evidence>
<organism evidence="2 3">
    <name type="scientific">Cupriavidus basilensis</name>
    <dbReference type="NCBI Taxonomy" id="68895"/>
    <lineage>
        <taxon>Bacteria</taxon>
        <taxon>Pseudomonadati</taxon>
        <taxon>Pseudomonadota</taxon>
        <taxon>Betaproteobacteria</taxon>
        <taxon>Burkholderiales</taxon>
        <taxon>Burkholderiaceae</taxon>
        <taxon>Cupriavidus</taxon>
    </lineage>
</organism>
<name>A0A0C4YBG6_9BURK</name>
<dbReference type="InterPro" id="IPR043168">
    <property type="entry name" value="DegV_C"/>
</dbReference>
<reference evidence="2 3" key="1">
    <citation type="journal article" date="2015" name="Genome Announc.">
        <title>Complete Genome Sequence of Cupriavidus basilensis 4G11, Isolated from the Oak Ridge Field Research Center Site.</title>
        <authorList>
            <person name="Ray J."/>
            <person name="Waters R.J."/>
            <person name="Skerker J.M."/>
            <person name="Kuehl J.V."/>
            <person name="Price M.N."/>
            <person name="Huang J."/>
            <person name="Chakraborty R."/>
            <person name="Arkin A.P."/>
            <person name="Deutschbauer A."/>
        </authorList>
    </citation>
    <scope>NUCLEOTIDE SEQUENCE [LARGE SCALE GENOMIC DNA]</scope>
    <source>
        <strain evidence="2">4G11</strain>
    </source>
</reference>
<protein>
    <submittedName>
        <fullName evidence="2">DegV family protein</fullName>
    </submittedName>
</protein>
<dbReference type="PANTHER" id="PTHR33434">
    <property type="entry name" value="DEGV DOMAIN-CONTAINING PROTEIN DR_1986-RELATED"/>
    <property type="match status" value="1"/>
</dbReference>
<evidence type="ECO:0000256" key="1">
    <source>
        <dbReference type="ARBA" id="ARBA00023121"/>
    </source>
</evidence>
<dbReference type="Proteomes" id="UP000031843">
    <property type="component" value="Chromosome main"/>
</dbReference>
<sequence>MQETLILADAACDMPRALMAELGVRTVPFRIRAGDRFVADVRDEPALPSLYAQYLVGKQDHYAESIPLLEREIEDHLLKHVVTSCDRALLLTIASSRSKLYAHASGAVVGTVAKSFKARKDAGRTGLFELTVIDTGAIGPGQALIVREAARMLGGGASAQTVVQAVETRLRDAAHMFLVPDELLYMYTRARHKGENSITWGRYMLGSAFNIRPVVHMHRGQTEPVAKARGADEGMRRVMAHAQQCIRSGRLLSPAVALSYAGPPGAIQALPAYQSLARTAQQHDVELMLAPMSLTVALNVGAKAFGMSYLCENPPAFE</sequence>
<proteinExistence type="predicted"/>
<dbReference type="InterPro" id="IPR003797">
    <property type="entry name" value="DegV"/>
</dbReference>
<evidence type="ECO:0000313" key="2">
    <source>
        <dbReference type="EMBL" id="AJG17931.1"/>
    </source>
</evidence>
<dbReference type="InterPro" id="IPR050270">
    <property type="entry name" value="DegV_domain_contain"/>
</dbReference>
<dbReference type="PROSITE" id="PS51482">
    <property type="entry name" value="DEGV"/>
    <property type="match status" value="1"/>
</dbReference>
<dbReference type="SUPFAM" id="SSF82549">
    <property type="entry name" value="DAK1/DegV-like"/>
    <property type="match status" value="1"/>
</dbReference>
<dbReference type="GO" id="GO:0008289">
    <property type="term" value="F:lipid binding"/>
    <property type="evidence" value="ECO:0007669"/>
    <property type="project" value="UniProtKB-KW"/>
</dbReference>
<gene>
    <name evidence="2" type="ORF">RR42_m0518</name>
</gene>
<dbReference type="OrthoDB" id="6190387at2"/>
<dbReference type="AlphaFoldDB" id="A0A0C4YBG6"/>
<dbReference type="RefSeq" id="WP_043343623.1">
    <property type="nucleotide sequence ID" value="NZ_CP010536.1"/>
</dbReference>